<proteinExistence type="predicted"/>
<dbReference type="Pfam" id="PF00676">
    <property type="entry name" value="E1_dh"/>
    <property type="match status" value="1"/>
</dbReference>
<evidence type="ECO:0000313" key="7">
    <source>
        <dbReference type="Proteomes" id="UP000176834"/>
    </source>
</evidence>
<keyword evidence="2" id="KW-0560">Oxidoreductase</keyword>
<feature type="coiled-coil region" evidence="4">
    <location>
        <begin position="276"/>
        <end position="303"/>
    </location>
</feature>
<name>A0A1F8F668_9BACT</name>
<sequence length="667" mass="73321">MNIGQLSELSTLKKLYYEMLRIRRVEETVSELYKEGHIKAPVHLSIGQEAVAVGVMSALEKSDKIVSTHRCHGHYLAKGGDMSKMFAELLGKSDGCCCGKGGTMHLFDDEAGHVISAPLVGASIAFAVGLGLAFKIKNEKKVSVAFFGDGAIEEGIFWESLNFASVHHLPVLFVCENNLYATHSPILKRQPAAEIVSRVGSHGVKTFRVANGNDVLAVSDTAHQAIKLVRNGQPCFMEAVTYRWREHWGVGEDWHLGYRTLEEGKYWIDNCPLKTLNRLLVDKAVSKNEISRLEEKVKQEIDQAVDFAFESKPPSANELLSDVSVSPSFVSKDNIKSDRKLGYKEAAAEGLLQAMELDDDVILMGEGVDNITGVYGHVLPAYQKFGSVRVIDTPLSENGLTGIAVGAALGGMRPIIIHQRNDFMLLAMDQMFNQAAKLRYASGGKHKISITILSFVARKPGEGVQHSQSLHSIFAHFPGVKVGMPTSPADAKGMILMAIFDEDPVIILEHRSLFDKVGPVPAGFYVTPYSANLESIGKDLTIVCLSAVIEQVKEGVDMVNNKYQISGQKICPDIIDLRWVRPYDSDLIINSVRKTGRLLVVDTGWKHFSVSSEIIAAVCEDSHSYLKKPPKRIAMTEAPCPASHFIEKYYHPETGGIVKNIMELCGE</sequence>
<dbReference type="InterPro" id="IPR005475">
    <property type="entry name" value="Transketolase-like_Pyr-bd"/>
</dbReference>
<dbReference type="CDD" id="cd02000">
    <property type="entry name" value="TPP_E1_PDC_ADC_BCADC"/>
    <property type="match status" value="1"/>
</dbReference>
<dbReference type="GO" id="GO:0016624">
    <property type="term" value="F:oxidoreductase activity, acting on the aldehyde or oxo group of donors, disulfide as acceptor"/>
    <property type="evidence" value="ECO:0007669"/>
    <property type="project" value="InterPro"/>
</dbReference>
<evidence type="ECO:0000256" key="4">
    <source>
        <dbReference type="SAM" id="Coils"/>
    </source>
</evidence>
<dbReference type="Proteomes" id="UP000176834">
    <property type="component" value="Unassembled WGS sequence"/>
</dbReference>
<dbReference type="Gene3D" id="3.40.50.920">
    <property type="match status" value="1"/>
</dbReference>
<gene>
    <name evidence="6" type="ORF">A3B86_02655</name>
</gene>
<organism evidence="6 7">
    <name type="scientific">Candidatus Yanofskybacteria bacterium RIFCSPHIGHO2_02_FULL_38_22b</name>
    <dbReference type="NCBI Taxonomy" id="1802673"/>
    <lineage>
        <taxon>Bacteria</taxon>
        <taxon>Candidatus Yanofskyibacteriota</taxon>
    </lineage>
</organism>
<dbReference type="EMBL" id="MGJN01000001">
    <property type="protein sequence ID" value="OGN07756.1"/>
    <property type="molecule type" value="Genomic_DNA"/>
</dbReference>
<dbReference type="Pfam" id="PF02779">
    <property type="entry name" value="Transket_pyr"/>
    <property type="match status" value="1"/>
</dbReference>
<dbReference type="InterPro" id="IPR033248">
    <property type="entry name" value="Transketolase_C"/>
</dbReference>
<protein>
    <recommendedName>
        <fullName evidence="5">Transketolase-like pyrimidine-binding domain-containing protein</fullName>
    </recommendedName>
</protein>
<evidence type="ECO:0000313" key="6">
    <source>
        <dbReference type="EMBL" id="OGN07756.1"/>
    </source>
</evidence>
<keyword evidence="4" id="KW-0175">Coiled coil</keyword>
<dbReference type="Gene3D" id="3.40.50.970">
    <property type="match status" value="2"/>
</dbReference>
<evidence type="ECO:0000256" key="3">
    <source>
        <dbReference type="ARBA" id="ARBA00023052"/>
    </source>
</evidence>
<comment type="cofactor">
    <cofactor evidence="1">
        <name>thiamine diphosphate</name>
        <dbReference type="ChEBI" id="CHEBI:58937"/>
    </cofactor>
</comment>
<dbReference type="Pfam" id="PF02780">
    <property type="entry name" value="Transketolase_C"/>
    <property type="match status" value="1"/>
</dbReference>
<dbReference type="SUPFAM" id="SSF52922">
    <property type="entry name" value="TK C-terminal domain-like"/>
    <property type="match status" value="1"/>
</dbReference>
<dbReference type="AlphaFoldDB" id="A0A1F8F668"/>
<dbReference type="SUPFAM" id="SSF52518">
    <property type="entry name" value="Thiamin diphosphate-binding fold (THDP-binding)"/>
    <property type="match status" value="2"/>
</dbReference>
<dbReference type="PANTHER" id="PTHR43257:SF2">
    <property type="entry name" value="PYRUVATE DEHYDROGENASE E1 COMPONENT SUBUNIT BETA"/>
    <property type="match status" value="1"/>
</dbReference>
<feature type="domain" description="Transketolase-like pyrimidine-binding" evidence="5">
    <location>
        <begin position="341"/>
        <end position="516"/>
    </location>
</feature>
<dbReference type="InterPro" id="IPR009014">
    <property type="entry name" value="Transketo_C/PFOR_II"/>
</dbReference>
<dbReference type="SMART" id="SM00861">
    <property type="entry name" value="Transket_pyr"/>
    <property type="match status" value="1"/>
</dbReference>
<comment type="caution">
    <text evidence="6">The sequence shown here is derived from an EMBL/GenBank/DDBJ whole genome shotgun (WGS) entry which is preliminary data.</text>
</comment>
<reference evidence="6 7" key="1">
    <citation type="journal article" date="2016" name="Nat. Commun.">
        <title>Thousands of microbial genomes shed light on interconnected biogeochemical processes in an aquifer system.</title>
        <authorList>
            <person name="Anantharaman K."/>
            <person name="Brown C.T."/>
            <person name="Hug L.A."/>
            <person name="Sharon I."/>
            <person name="Castelle C.J."/>
            <person name="Probst A.J."/>
            <person name="Thomas B.C."/>
            <person name="Singh A."/>
            <person name="Wilkins M.J."/>
            <person name="Karaoz U."/>
            <person name="Brodie E.L."/>
            <person name="Williams K.H."/>
            <person name="Hubbard S.S."/>
            <person name="Banfield J.F."/>
        </authorList>
    </citation>
    <scope>NUCLEOTIDE SEQUENCE [LARGE SCALE GENOMIC DNA]</scope>
</reference>
<dbReference type="InterPro" id="IPR029061">
    <property type="entry name" value="THDP-binding"/>
</dbReference>
<accession>A0A1F8F668</accession>
<dbReference type="InterPro" id="IPR001017">
    <property type="entry name" value="DH_E1"/>
</dbReference>
<keyword evidence="3" id="KW-0786">Thiamine pyrophosphate</keyword>
<evidence type="ECO:0000256" key="2">
    <source>
        <dbReference type="ARBA" id="ARBA00023002"/>
    </source>
</evidence>
<evidence type="ECO:0000259" key="5">
    <source>
        <dbReference type="SMART" id="SM00861"/>
    </source>
</evidence>
<dbReference type="PANTHER" id="PTHR43257">
    <property type="entry name" value="PYRUVATE DEHYDROGENASE E1 COMPONENT BETA SUBUNIT"/>
    <property type="match status" value="1"/>
</dbReference>
<dbReference type="CDD" id="cd07036">
    <property type="entry name" value="TPP_PYR_E1-PDHc-beta_like"/>
    <property type="match status" value="1"/>
</dbReference>
<evidence type="ECO:0000256" key="1">
    <source>
        <dbReference type="ARBA" id="ARBA00001964"/>
    </source>
</evidence>